<evidence type="ECO:0000256" key="4">
    <source>
        <dbReference type="ARBA" id="ARBA00023163"/>
    </source>
</evidence>
<evidence type="ECO:0000259" key="6">
    <source>
        <dbReference type="PROSITE" id="PS50977"/>
    </source>
</evidence>
<dbReference type="PRINTS" id="PR00400">
    <property type="entry name" value="TETREPRESSOR"/>
</dbReference>
<accession>A0A8I1A9M6</accession>
<sequence>MTITKEAIIKASLDLLNRDGIGNLTMRALAKELNIKAASLYWHIKNKQELYDLIAEHITRDVTLPESIDHAEETLTAIALEFRRVLLHTRDAVDIFAQSVPKTPARIKAIKFVLSALTKLGVSDKNCMTAANLINNYILSFVADEIRAKQLSSEELEQFEMLFGKQYAFDSDFERQFLYGLNVLLTGLLHVK</sequence>
<dbReference type="GO" id="GO:0046677">
    <property type="term" value="P:response to antibiotic"/>
    <property type="evidence" value="ECO:0007669"/>
    <property type="project" value="InterPro"/>
</dbReference>
<dbReference type="Gene3D" id="1.10.357.10">
    <property type="entry name" value="Tetracycline Repressor, domain 2"/>
    <property type="match status" value="1"/>
</dbReference>
<reference evidence="7 8" key="1">
    <citation type="submission" date="2020-12" db="EMBL/GenBank/DDBJ databases">
        <title>WGS of Thermoactinomyces spp.</title>
        <authorList>
            <person name="Cheng K."/>
        </authorList>
    </citation>
    <scope>NUCLEOTIDE SEQUENCE [LARGE SCALE GENOMIC DNA]</scope>
    <source>
        <strain evidence="8">CICC 10671\DSM 43846</strain>
    </source>
</reference>
<dbReference type="GO" id="GO:0045892">
    <property type="term" value="P:negative regulation of DNA-templated transcription"/>
    <property type="evidence" value="ECO:0007669"/>
    <property type="project" value="InterPro"/>
</dbReference>
<dbReference type="InterPro" id="IPR036271">
    <property type="entry name" value="Tet_transcr_reg_TetR-rel_C_sf"/>
</dbReference>
<keyword evidence="1" id="KW-0678">Repressor</keyword>
<evidence type="ECO:0000256" key="3">
    <source>
        <dbReference type="ARBA" id="ARBA00023125"/>
    </source>
</evidence>
<dbReference type="InterPro" id="IPR003012">
    <property type="entry name" value="Tet_transcr_reg_TetR"/>
</dbReference>
<protein>
    <submittedName>
        <fullName evidence="7">TetR/AcrR family transcriptional regulator C-terminal domain-containing protein</fullName>
    </submittedName>
</protein>
<dbReference type="Gene3D" id="1.10.10.60">
    <property type="entry name" value="Homeodomain-like"/>
    <property type="match status" value="1"/>
</dbReference>
<dbReference type="EMBL" id="JAECVW010000003">
    <property type="protein sequence ID" value="MBH8595221.1"/>
    <property type="molecule type" value="Genomic_DNA"/>
</dbReference>
<dbReference type="Pfam" id="PF02909">
    <property type="entry name" value="TetR_C_1"/>
    <property type="match status" value="1"/>
</dbReference>
<keyword evidence="8" id="KW-1185">Reference proteome</keyword>
<dbReference type="PROSITE" id="PS50977">
    <property type="entry name" value="HTH_TETR_2"/>
    <property type="match status" value="1"/>
</dbReference>
<dbReference type="InterPro" id="IPR009057">
    <property type="entry name" value="Homeodomain-like_sf"/>
</dbReference>
<evidence type="ECO:0000256" key="5">
    <source>
        <dbReference type="PROSITE-ProRule" id="PRU00335"/>
    </source>
</evidence>
<dbReference type="SUPFAM" id="SSF48498">
    <property type="entry name" value="Tetracyclin repressor-like, C-terminal domain"/>
    <property type="match status" value="1"/>
</dbReference>
<keyword evidence="3 5" id="KW-0238">DNA-binding</keyword>
<dbReference type="AlphaFoldDB" id="A0A8I1A9M6"/>
<dbReference type="GO" id="GO:0003677">
    <property type="term" value="F:DNA binding"/>
    <property type="evidence" value="ECO:0007669"/>
    <property type="project" value="UniProtKB-UniRule"/>
</dbReference>
<comment type="caution">
    <text evidence="7">The sequence shown here is derived from an EMBL/GenBank/DDBJ whole genome shotgun (WGS) entry which is preliminary data.</text>
</comment>
<dbReference type="Pfam" id="PF00440">
    <property type="entry name" value="TetR_N"/>
    <property type="match status" value="1"/>
</dbReference>
<feature type="DNA-binding region" description="H-T-H motif" evidence="5">
    <location>
        <begin position="25"/>
        <end position="44"/>
    </location>
</feature>
<proteinExistence type="predicted"/>
<evidence type="ECO:0000313" key="7">
    <source>
        <dbReference type="EMBL" id="MBH8595221.1"/>
    </source>
</evidence>
<evidence type="ECO:0000256" key="1">
    <source>
        <dbReference type="ARBA" id="ARBA00022491"/>
    </source>
</evidence>
<organism evidence="7 8">
    <name type="scientific">Thermoactinomyces intermedius</name>
    <dbReference type="NCBI Taxonomy" id="2024"/>
    <lineage>
        <taxon>Bacteria</taxon>
        <taxon>Bacillati</taxon>
        <taxon>Bacillota</taxon>
        <taxon>Bacilli</taxon>
        <taxon>Bacillales</taxon>
        <taxon>Thermoactinomycetaceae</taxon>
        <taxon>Thermoactinomyces</taxon>
    </lineage>
</organism>
<dbReference type="InterPro" id="IPR050624">
    <property type="entry name" value="HTH-type_Tx_Regulator"/>
</dbReference>
<keyword evidence="2" id="KW-0805">Transcription regulation</keyword>
<feature type="domain" description="HTH tetR-type" evidence="6">
    <location>
        <begin position="2"/>
        <end position="62"/>
    </location>
</feature>
<name>A0A8I1A9M6_THEIN</name>
<gene>
    <name evidence="7" type="ORF">I8U20_07745</name>
</gene>
<dbReference type="SUPFAM" id="SSF46689">
    <property type="entry name" value="Homeodomain-like"/>
    <property type="match status" value="1"/>
</dbReference>
<evidence type="ECO:0000256" key="2">
    <source>
        <dbReference type="ARBA" id="ARBA00023015"/>
    </source>
</evidence>
<dbReference type="InterPro" id="IPR001647">
    <property type="entry name" value="HTH_TetR"/>
</dbReference>
<dbReference type="RefSeq" id="WP_181731515.1">
    <property type="nucleotide sequence ID" value="NZ_JACEIR010000002.1"/>
</dbReference>
<keyword evidence="4" id="KW-0804">Transcription</keyword>
<dbReference type="PRINTS" id="PR00455">
    <property type="entry name" value="HTHTETR"/>
</dbReference>
<dbReference type="Proteomes" id="UP000633619">
    <property type="component" value="Unassembled WGS sequence"/>
</dbReference>
<dbReference type="PANTHER" id="PTHR43479:SF11">
    <property type="entry name" value="ACREF_ENVCD OPERON REPRESSOR-RELATED"/>
    <property type="match status" value="1"/>
</dbReference>
<dbReference type="PANTHER" id="PTHR43479">
    <property type="entry name" value="ACREF/ENVCD OPERON REPRESSOR-RELATED"/>
    <property type="match status" value="1"/>
</dbReference>
<dbReference type="InterPro" id="IPR004111">
    <property type="entry name" value="Repressor_TetR_C"/>
</dbReference>
<evidence type="ECO:0000313" key="8">
    <source>
        <dbReference type="Proteomes" id="UP000633619"/>
    </source>
</evidence>